<dbReference type="PANTHER" id="PTHR40469">
    <property type="entry name" value="SECRETED GLYCOSYL HYDROLASE"/>
    <property type="match status" value="1"/>
</dbReference>
<dbReference type="SUPFAM" id="SSF50952">
    <property type="entry name" value="Soluble quinoprotein glucose dehydrogenase"/>
    <property type="match status" value="1"/>
</dbReference>
<dbReference type="SUPFAM" id="SSF49299">
    <property type="entry name" value="PKD domain"/>
    <property type="match status" value="1"/>
</dbReference>
<protein>
    <submittedName>
        <fullName evidence="10">ThuA domain-containing protein</fullName>
    </submittedName>
</protein>
<dbReference type="PROSITE" id="PS50093">
    <property type="entry name" value="PKD"/>
    <property type="match status" value="1"/>
</dbReference>
<gene>
    <name evidence="10" type="ORF">LDX50_30100</name>
</gene>
<evidence type="ECO:0000256" key="6">
    <source>
        <dbReference type="PIRSR" id="PIRSR602324-1"/>
    </source>
</evidence>
<dbReference type="Gene3D" id="2.60.40.10">
    <property type="entry name" value="Immunoglobulins"/>
    <property type="match status" value="1"/>
</dbReference>
<dbReference type="InterPro" id="IPR022409">
    <property type="entry name" value="PKD/Chitinase_dom"/>
</dbReference>
<reference evidence="10" key="1">
    <citation type="submission" date="2021-09" db="EMBL/GenBank/DDBJ databases">
        <title>Fulvivirga sp. isolated from coastal sediment.</title>
        <authorList>
            <person name="Yu H."/>
        </authorList>
    </citation>
    <scope>NUCLEOTIDE SEQUENCE</scope>
    <source>
        <strain evidence="10">1062</strain>
    </source>
</reference>
<dbReference type="InterPro" id="IPR012938">
    <property type="entry name" value="Glc/Sorbosone_DH"/>
</dbReference>
<keyword evidence="5 6" id="KW-0408">Iron</keyword>
<dbReference type="InterPro" id="IPR000601">
    <property type="entry name" value="PKD_dom"/>
</dbReference>
<evidence type="ECO:0000313" key="11">
    <source>
        <dbReference type="Proteomes" id="UP001139409"/>
    </source>
</evidence>
<keyword evidence="2 6" id="KW-0349">Heme</keyword>
<dbReference type="InterPro" id="IPR029010">
    <property type="entry name" value="ThuA-like"/>
</dbReference>
<dbReference type="InterPro" id="IPR029062">
    <property type="entry name" value="Class_I_gatase-like"/>
</dbReference>
<dbReference type="Gene3D" id="2.60.120.260">
    <property type="entry name" value="Galactose-binding domain-like"/>
    <property type="match status" value="1"/>
</dbReference>
<dbReference type="Proteomes" id="UP001139409">
    <property type="component" value="Unassembled WGS sequence"/>
</dbReference>
<keyword evidence="11" id="KW-1185">Reference proteome</keyword>
<dbReference type="InterPro" id="IPR013783">
    <property type="entry name" value="Ig-like_fold"/>
</dbReference>
<dbReference type="AlphaFoldDB" id="A0A9X1HY39"/>
<dbReference type="GO" id="GO:0005506">
    <property type="term" value="F:iron ion binding"/>
    <property type="evidence" value="ECO:0007669"/>
    <property type="project" value="InterPro"/>
</dbReference>
<dbReference type="SUPFAM" id="SSF52317">
    <property type="entry name" value="Class I glutamine amidotransferase-like"/>
    <property type="match status" value="1"/>
</dbReference>
<feature type="binding site" description="covalent" evidence="6">
    <location>
        <position position="869"/>
    </location>
    <ligand>
        <name>heme c</name>
        <dbReference type="ChEBI" id="CHEBI:61717"/>
    </ligand>
</feature>
<dbReference type="Pfam" id="PF06283">
    <property type="entry name" value="ThuA"/>
    <property type="match status" value="1"/>
</dbReference>
<sequence length="1116" mass="125036">MSLFIRNFLPCLLALSMLAGCTVKPDKRINPGNNILLFSKTEGYRHESIEHGSEVLRRIGEAAGSQVIHSEDPNVFTEDSLRHFSLVIFLSTTGDILDFRQQNAFERYIQAGGSFMGIHAAADTEYDWPWYNGLVGGYFESHPNNPNVREALVKKSAQEHVATDSLPSEWLRKDEWYNYRSMDSTIIPLQYLDENSYEGGTMDNDHPITWYHDYDGGKAFYTGMGHTSSSFDEVGFQYLLKNAIAYLQADFLDYTKVRTEPVPDNDRFGKVVLASNLYEPTEMAVLPDDRVLFIERRGAIKLYVPEKDSVFQIGEMNVFTKFEYGLMGLAIDPEFEENNRIYLYYSPNIERPVNYLSRFQLIGNQFYPDTEKVILEVDVQREECCHTGGSLAFDAEGNLFLSTGDDTNPFASNGYGPMDGRTGRSAWDARKSSANTNDLRGKILRIKPLEDGTYSIPEGNLFPEGMAGTRPEIYVMGCRNPYRISVDQKTGYLYWGDVGPDAADDDSLRGPRGHDEINQARTPGFHGWPMFVGNNKAYREYDFETGQSGPYFNPDKPVNNSPNNTGIQNLPPARPAFVWYPYASSEEFPLLGSGGRNAMAGPVFYRELFNISNETFPPYLNGKLIIYDWIRDIVLLATMSADGDLIHLEPFLDNIEFSNLIDVDFSRNGVMYTLEYGAGWYTRNEDARLSRITYYAGNRPPVINLTQSTGTVGRIPLEVSLSAEGTIDPDGDPIELTWFIGRDRVGSGKYFNHSFDKPGYYFVYLEAEDNQGAKSRDYVIVKSGNELPEVDIAIAGNRSFYWPGKEISYNVLVTDAEDGNLKDGSIDAGTVLFNFDYLEQGFDLTEIARGHQVPSPSALGQQLIDAQDCKGCHKVNEKSIGPSYSSIAVRYSGRDDAMDYLSEKIIAGGGGVWGEQAMSAHPDLSREDARRIVSYIMSLDSEATHKADRLPLSGILQTNRHKEGNYNAMYVLTASYTDSGSEFGRLTGTEQIVLRSPRIRATEAKELVKAEIMNRDNREVVGNLSHGSRLSFSEIDFTGIRTVKIQLTSSPSSEINYKLHLDDPDGNSVSSEGKMRTGNVISLPITDSAGFHTWSLEILSEGSTVIPEIEWIEFIP</sequence>
<dbReference type="SUPFAM" id="SSF46626">
    <property type="entry name" value="Cytochrome c"/>
    <property type="match status" value="1"/>
</dbReference>
<evidence type="ECO:0000313" key="10">
    <source>
        <dbReference type="EMBL" id="MCA6079163.1"/>
    </source>
</evidence>
<evidence type="ECO:0000259" key="9">
    <source>
        <dbReference type="PROSITE" id="PS51007"/>
    </source>
</evidence>
<feature type="chain" id="PRO_5040931422" evidence="7">
    <location>
        <begin position="20"/>
        <end position="1116"/>
    </location>
</feature>
<proteinExistence type="predicted"/>
<dbReference type="InterPro" id="IPR009056">
    <property type="entry name" value="Cyt_c-like_dom"/>
</dbReference>
<feature type="binding site" description="covalent" evidence="6">
    <location>
        <position position="873"/>
    </location>
    <ligand>
        <name>heme c</name>
        <dbReference type="ChEBI" id="CHEBI:61717"/>
    </ligand>
</feature>
<keyword evidence="1" id="KW-0813">Transport</keyword>
<dbReference type="Gene3D" id="3.40.50.880">
    <property type="match status" value="1"/>
</dbReference>
<name>A0A9X1HY39_9BACT</name>
<dbReference type="PROSITE" id="PS51007">
    <property type="entry name" value="CYTC"/>
    <property type="match status" value="1"/>
</dbReference>
<evidence type="ECO:0000256" key="3">
    <source>
        <dbReference type="ARBA" id="ARBA00022723"/>
    </source>
</evidence>
<feature type="domain" description="PKD" evidence="8">
    <location>
        <begin position="731"/>
        <end position="772"/>
    </location>
</feature>
<accession>A0A9X1HY39</accession>
<dbReference type="Gene3D" id="2.120.10.30">
    <property type="entry name" value="TolB, C-terminal domain"/>
    <property type="match status" value="1"/>
</dbReference>
<dbReference type="InterPro" id="IPR035986">
    <property type="entry name" value="PKD_dom_sf"/>
</dbReference>
<feature type="signal peptide" evidence="7">
    <location>
        <begin position="1"/>
        <end position="19"/>
    </location>
</feature>
<dbReference type="SMART" id="SM00089">
    <property type="entry name" value="PKD"/>
    <property type="match status" value="1"/>
</dbReference>
<keyword evidence="4" id="KW-0249">Electron transport</keyword>
<dbReference type="PRINTS" id="PR00606">
    <property type="entry name" value="CYTCHROMECID"/>
</dbReference>
<evidence type="ECO:0000256" key="4">
    <source>
        <dbReference type="ARBA" id="ARBA00022982"/>
    </source>
</evidence>
<dbReference type="PROSITE" id="PS51257">
    <property type="entry name" value="PROKAR_LIPOPROTEIN"/>
    <property type="match status" value="1"/>
</dbReference>
<dbReference type="InterPro" id="IPR011042">
    <property type="entry name" value="6-blade_b-propeller_TolB-like"/>
</dbReference>
<dbReference type="InterPro" id="IPR011041">
    <property type="entry name" value="Quinoprot_gluc/sorb_DH_b-prop"/>
</dbReference>
<dbReference type="EMBL" id="JAIXNE010000010">
    <property type="protein sequence ID" value="MCA6079163.1"/>
    <property type="molecule type" value="Genomic_DNA"/>
</dbReference>
<keyword evidence="7" id="KW-0732">Signal</keyword>
<dbReference type="Pfam" id="PF07995">
    <property type="entry name" value="GSDH"/>
    <property type="match status" value="1"/>
</dbReference>
<dbReference type="Pfam" id="PF00801">
    <property type="entry name" value="PKD"/>
    <property type="match status" value="1"/>
</dbReference>
<evidence type="ECO:0000256" key="5">
    <source>
        <dbReference type="ARBA" id="ARBA00023004"/>
    </source>
</evidence>
<organism evidence="10 11">
    <name type="scientific">Fulvivirga sedimenti</name>
    <dbReference type="NCBI Taxonomy" id="2879465"/>
    <lineage>
        <taxon>Bacteria</taxon>
        <taxon>Pseudomonadati</taxon>
        <taxon>Bacteroidota</taxon>
        <taxon>Cytophagia</taxon>
        <taxon>Cytophagales</taxon>
        <taxon>Fulvivirgaceae</taxon>
        <taxon>Fulvivirga</taxon>
    </lineage>
</organism>
<feature type="domain" description="Cytochrome c" evidence="9">
    <location>
        <begin position="855"/>
        <end position="940"/>
    </location>
</feature>
<comment type="caution">
    <text evidence="10">The sequence shown here is derived from an EMBL/GenBank/DDBJ whole genome shotgun (WGS) entry which is preliminary data.</text>
</comment>
<dbReference type="RefSeq" id="WP_225700024.1">
    <property type="nucleotide sequence ID" value="NZ_JAIXNE010000010.1"/>
</dbReference>
<evidence type="ECO:0000259" key="8">
    <source>
        <dbReference type="PROSITE" id="PS50093"/>
    </source>
</evidence>
<dbReference type="CDD" id="cd00146">
    <property type="entry name" value="PKD"/>
    <property type="match status" value="1"/>
</dbReference>
<keyword evidence="3 6" id="KW-0479">Metal-binding</keyword>
<dbReference type="GO" id="GO:0009055">
    <property type="term" value="F:electron transfer activity"/>
    <property type="evidence" value="ECO:0007669"/>
    <property type="project" value="InterPro"/>
</dbReference>
<dbReference type="Pfam" id="PF00034">
    <property type="entry name" value="Cytochrom_C"/>
    <property type="match status" value="1"/>
</dbReference>
<dbReference type="GO" id="GO:0020037">
    <property type="term" value="F:heme binding"/>
    <property type="evidence" value="ECO:0007669"/>
    <property type="project" value="InterPro"/>
</dbReference>
<comment type="PTM">
    <text evidence="6">Binds 1 heme c group covalently per subunit.</text>
</comment>
<evidence type="ECO:0000256" key="2">
    <source>
        <dbReference type="ARBA" id="ARBA00022617"/>
    </source>
</evidence>
<dbReference type="InterPro" id="IPR002324">
    <property type="entry name" value="Cyt_c_ID"/>
</dbReference>
<evidence type="ECO:0000256" key="7">
    <source>
        <dbReference type="SAM" id="SignalP"/>
    </source>
</evidence>
<dbReference type="InterPro" id="IPR036909">
    <property type="entry name" value="Cyt_c-like_dom_sf"/>
</dbReference>
<evidence type="ECO:0000256" key="1">
    <source>
        <dbReference type="ARBA" id="ARBA00022448"/>
    </source>
</evidence>
<dbReference type="PANTHER" id="PTHR40469:SF2">
    <property type="entry name" value="GALACTOSE-BINDING DOMAIN-LIKE SUPERFAMILY PROTEIN"/>
    <property type="match status" value="1"/>
</dbReference>
<dbReference type="Gene3D" id="1.10.760.10">
    <property type="entry name" value="Cytochrome c-like domain"/>
    <property type="match status" value="1"/>
</dbReference>
<feature type="binding site" description="covalent" evidence="6">
    <location>
        <position position="918"/>
    </location>
    <ligand>
        <name>heme c</name>
        <dbReference type="ChEBI" id="CHEBI:61717"/>
    </ligand>
</feature>